<organism evidence="14 15">
    <name type="scientific">Glarea lozoyensis (strain ATCC 20868 / MF5171)</name>
    <dbReference type="NCBI Taxonomy" id="1116229"/>
    <lineage>
        <taxon>Eukaryota</taxon>
        <taxon>Fungi</taxon>
        <taxon>Dikarya</taxon>
        <taxon>Ascomycota</taxon>
        <taxon>Pezizomycotina</taxon>
        <taxon>Leotiomycetes</taxon>
        <taxon>Helotiales</taxon>
        <taxon>Helotiaceae</taxon>
        <taxon>Glarea</taxon>
    </lineage>
</organism>
<dbReference type="GeneID" id="19463297"/>
<evidence type="ECO:0000256" key="1">
    <source>
        <dbReference type="ARBA" id="ARBA00005150"/>
    </source>
</evidence>
<evidence type="ECO:0000256" key="10">
    <source>
        <dbReference type="ARBA" id="ARBA00030592"/>
    </source>
</evidence>
<name>S3D5S7_GLAL2</name>
<keyword evidence="7" id="KW-0547">Nucleotide-binding</keyword>
<evidence type="ECO:0000256" key="2">
    <source>
        <dbReference type="ARBA" id="ARBA00008276"/>
    </source>
</evidence>
<dbReference type="EMBL" id="KE145369">
    <property type="protein sequence ID" value="EPE27451.1"/>
    <property type="molecule type" value="Genomic_DNA"/>
</dbReference>
<comment type="catalytic activity">
    <reaction evidence="12">
        <text>(6S)-5,6,7,8-tetrahydrofolyl-(gamma-L-Glu)(n) + L-glutamate + ATP = (6S)-5,6,7,8-tetrahydrofolyl-(gamma-L-Glu)(n+1) + ADP + phosphate + H(+)</text>
        <dbReference type="Rhea" id="RHEA:10580"/>
        <dbReference type="Rhea" id="RHEA-COMP:14738"/>
        <dbReference type="Rhea" id="RHEA-COMP:14740"/>
        <dbReference type="ChEBI" id="CHEBI:15378"/>
        <dbReference type="ChEBI" id="CHEBI:29985"/>
        <dbReference type="ChEBI" id="CHEBI:30616"/>
        <dbReference type="ChEBI" id="CHEBI:43474"/>
        <dbReference type="ChEBI" id="CHEBI:141005"/>
        <dbReference type="ChEBI" id="CHEBI:456216"/>
        <dbReference type="EC" id="6.3.2.17"/>
    </reaction>
</comment>
<evidence type="ECO:0000256" key="8">
    <source>
        <dbReference type="ARBA" id="ARBA00022840"/>
    </source>
</evidence>
<reference evidence="14 15" key="1">
    <citation type="journal article" date="2013" name="BMC Genomics">
        <title>Genomics-driven discovery of the pneumocandin biosynthetic gene cluster in the fungus Glarea lozoyensis.</title>
        <authorList>
            <person name="Chen L."/>
            <person name="Yue Q."/>
            <person name="Zhang X."/>
            <person name="Xiang M."/>
            <person name="Wang C."/>
            <person name="Li S."/>
            <person name="Che Y."/>
            <person name="Ortiz-Lopez F.J."/>
            <person name="Bills G.F."/>
            <person name="Liu X."/>
            <person name="An Z."/>
        </authorList>
    </citation>
    <scope>NUCLEOTIDE SEQUENCE [LARGE SCALE GENOMIC DNA]</scope>
    <source>
        <strain evidence="15">ATCC 20868 / MF5171</strain>
    </source>
</reference>
<evidence type="ECO:0000256" key="7">
    <source>
        <dbReference type="ARBA" id="ARBA00022741"/>
    </source>
</evidence>
<sequence length="815" mass="92461">MEKSYKRAVEILHQRRRLLRPSVLSDKSLSGLTRIPKSNESSELKGTPSILGMRKWLDELGHSDEDINRLNIIHIAGTKGKGSTCAFVDSFLRAHGKRTGFPQKIGLYTSPHLIHPEERIRINFQPLPKDLFAKYFFEVEDVLSRNDEQSSGTRPRFLQLFALFCIHTFIREGVDAAIFETHHGGEYDSTNVFEKPVVTAVTTLGLDHVKQLGSSLQSIAWHKAGIFKSGAMAFSSPQESEGANMLSKRASDIGVKLEFVDREPSLTDHPMQLEPDVQRTNCSLALAIVRAFLCKTTNSNTQLSSSDINQGIENFSWPGRFQMIVQDQFHWFLDGAHNEMSVVIAAEWFLDISKAQTLNLPVMRVLVFSLLTDQRDGAAVFERLAASLVGSGIEHVIFTTYEWGDISSSIDDTNSDVPSTTLQIQQDYANIWKRSHTDTNIHFQPTIKRSLDVIRNISDDCGNVQTLITGSQHLVGELASTQLQLHFGRRTSPGSRLAVTPTTATMHPRLPTHQMRLRTRPSSSSHAMHLRSYTNQSRALESQIIRKRKRQNFEEDFRSLAPATRKRQKRMPQFTLFPMLPAELRLMVWKFAIGSKPRSISLSVFPPGNASPSYFGGFRARSYQSEIPPLLHVNHESRELSNQIYTNWMQVIISPSDEGPVDQATIYINPAVDILHIEYHRNLNPYVLIFEQYPILRTFKHLAFDPVGYHESGHDVICDLFPDLEQITLSTSLAIYESQGGNMTVMRSYSCLWAINFKQKWREVYGNKPLPKLTMIDSFRGLPTLGRAVFHELKWNTRILNQLVEISKTHNGVHN</sequence>
<dbReference type="RefSeq" id="XP_008084810.1">
    <property type="nucleotide sequence ID" value="XM_008086619.1"/>
</dbReference>
<evidence type="ECO:0000256" key="9">
    <source>
        <dbReference type="ARBA" id="ARBA00022842"/>
    </source>
</evidence>
<comment type="pathway">
    <text evidence="1">Cofactor biosynthesis; tetrahydrofolylpolyglutamate biosynthesis.</text>
</comment>
<dbReference type="EC" id="6.3.2.17" evidence="3"/>
<dbReference type="GO" id="GO:0005739">
    <property type="term" value="C:mitochondrion"/>
    <property type="evidence" value="ECO:0007669"/>
    <property type="project" value="TreeGrafter"/>
</dbReference>
<gene>
    <name evidence="14" type="ORF">GLAREA_04242</name>
</gene>
<keyword evidence="15" id="KW-1185">Reference proteome</keyword>
<dbReference type="eggNOG" id="KOG2525">
    <property type="taxonomic scope" value="Eukaryota"/>
</dbReference>
<dbReference type="InterPro" id="IPR036565">
    <property type="entry name" value="Mur-like_cat_sf"/>
</dbReference>
<dbReference type="SUPFAM" id="SSF53244">
    <property type="entry name" value="MurD-like peptide ligases, peptide-binding domain"/>
    <property type="match status" value="1"/>
</dbReference>
<dbReference type="STRING" id="1116229.S3D5S7"/>
<dbReference type="GO" id="GO:0006730">
    <property type="term" value="P:one-carbon metabolic process"/>
    <property type="evidence" value="ECO:0007669"/>
    <property type="project" value="UniProtKB-KW"/>
</dbReference>
<evidence type="ECO:0000259" key="13">
    <source>
        <dbReference type="Pfam" id="PF20150"/>
    </source>
</evidence>
<evidence type="ECO:0000313" key="14">
    <source>
        <dbReference type="EMBL" id="EPE27451.1"/>
    </source>
</evidence>
<dbReference type="GO" id="GO:0005524">
    <property type="term" value="F:ATP binding"/>
    <property type="evidence" value="ECO:0007669"/>
    <property type="project" value="UniProtKB-KW"/>
</dbReference>
<dbReference type="UniPathway" id="UPA00850"/>
<dbReference type="OrthoDB" id="5212574at2759"/>
<keyword evidence="4" id="KW-0554">One-carbon metabolism</keyword>
<dbReference type="SUPFAM" id="SSF53623">
    <property type="entry name" value="MurD-like peptide ligases, catalytic domain"/>
    <property type="match status" value="1"/>
</dbReference>
<dbReference type="GO" id="GO:0046872">
    <property type="term" value="F:metal ion binding"/>
    <property type="evidence" value="ECO:0007669"/>
    <property type="project" value="UniProtKB-KW"/>
</dbReference>
<accession>S3D5S7</accession>
<dbReference type="InterPro" id="IPR036615">
    <property type="entry name" value="Mur_ligase_C_dom_sf"/>
</dbReference>
<dbReference type="InterPro" id="IPR045518">
    <property type="entry name" value="2EXR"/>
</dbReference>
<dbReference type="Gene3D" id="3.90.190.20">
    <property type="entry name" value="Mur ligase, C-terminal domain"/>
    <property type="match status" value="1"/>
</dbReference>
<proteinExistence type="inferred from homology"/>
<evidence type="ECO:0000256" key="11">
    <source>
        <dbReference type="ARBA" id="ARBA00030876"/>
    </source>
</evidence>
<evidence type="ECO:0000256" key="4">
    <source>
        <dbReference type="ARBA" id="ARBA00022563"/>
    </source>
</evidence>
<comment type="similarity">
    <text evidence="2">Belongs to the folylpolyglutamate synthase family.</text>
</comment>
<dbReference type="Pfam" id="PF20150">
    <property type="entry name" value="2EXR"/>
    <property type="match status" value="1"/>
</dbReference>
<dbReference type="Gene3D" id="3.40.1190.10">
    <property type="entry name" value="Mur-like, catalytic domain"/>
    <property type="match status" value="1"/>
</dbReference>
<feature type="domain" description="2EXR" evidence="13">
    <location>
        <begin position="574"/>
        <end position="675"/>
    </location>
</feature>
<dbReference type="KEGG" id="glz:GLAREA_04242"/>
<evidence type="ECO:0000313" key="15">
    <source>
        <dbReference type="Proteomes" id="UP000016922"/>
    </source>
</evidence>
<evidence type="ECO:0000256" key="3">
    <source>
        <dbReference type="ARBA" id="ARBA00013025"/>
    </source>
</evidence>
<keyword evidence="6" id="KW-0479">Metal-binding</keyword>
<dbReference type="InterPro" id="IPR001645">
    <property type="entry name" value="Folylpolyglutamate_synth"/>
</dbReference>
<keyword evidence="8" id="KW-0067">ATP-binding</keyword>
<dbReference type="GO" id="GO:0005829">
    <property type="term" value="C:cytosol"/>
    <property type="evidence" value="ECO:0007669"/>
    <property type="project" value="TreeGrafter"/>
</dbReference>
<evidence type="ECO:0000256" key="6">
    <source>
        <dbReference type="ARBA" id="ARBA00022723"/>
    </source>
</evidence>
<keyword evidence="9" id="KW-0460">Magnesium</keyword>
<dbReference type="AlphaFoldDB" id="S3D5S7"/>
<dbReference type="GO" id="GO:0004326">
    <property type="term" value="F:tetrahydrofolylpolyglutamate synthase activity"/>
    <property type="evidence" value="ECO:0007669"/>
    <property type="project" value="UniProtKB-EC"/>
</dbReference>
<dbReference type="PANTHER" id="PTHR11136">
    <property type="entry name" value="FOLYLPOLYGLUTAMATE SYNTHASE-RELATED"/>
    <property type="match status" value="1"/>
</dbReference>
<dbReference type="HOGENOM" id="CLU_346485_0_0_1"/>
<dbReference type="PANTHER" id="PTHR11136:SF5">
    <property type="entry name" value="FOLYLPOLYGLUTAMATE SYNTHASE, MITOCHONDRIAL"/>
    <property type="match status" value="1"/>
</dbReference>
<dbReference type="Proteomes" id="UP000016922">
    <property type="component" value="Unassembled WGS sequence"/>
</dbReference>
<protein>
    <recommendedName>
        <fullName evidence="3">tetrahydrofolate synthase</fullName>
        <ecNumber evidence="3">6.3.2.17</ecNumber>
    </recommendedName>
    <alternativeName>
        <fullName evidence="11">Folylpoly-gamma-glutamate synthetase</fullName>
    </alternativeName>
    <alternativeName>
        <fullName evidence="10">Tetrahydrofolylpolyglutamate synthase</fullName>
    </alternativeName>
</protein>
<dbReference type="NCBIfam" id="TIGR01499">
    <property type="entry name" value="folC"/>
    <property type="match status" value="1"/>
</dbReference>
<evidence type="ECO:0000256" key="5">
    <source>
        <dbReference type="ARBA" id="ARBA00022598"/>
    </source>
</evidence>
<keyword evidence="5 14" id="KW-0436">Ligase</keyword>
<evidence type="ECO:0000256" key="12">
    <source>
        <dbReference type="ARBA" id="ARBA00047493"/>
    </source>
</evidence>